<protein>
    <recommendedName>
        <fullName evidence="6">PKD domain-containing protein</fullName>
    </recommendedName>
</protein>
<dbReference type="GO" id="GO:0006816">
    <property type="term" value="P:calcium ion transport"/>
    <property type="evidence" value="ECO:0007669"/>
    <property type="project" value="TreeGrafter"/>
</dbReference>
<dbReference type="SUPFAM" id="SSF49299">
    <property type="entry name" value="PKD domain"/>
    <property type="match status" value="2"/>
</dbReference>
<dbReference type="InterPro" id="IPR035986">
    <property type="entry name" value="PKD_dom_sf"/>
</dbReference>
<dbReference type="InterPro" id="IPR013783">
    <property type="entry name" value="Ig-like_fold"/>
</dbReference>
<evidence type="ECO:0000259" key="6">
    <source>
        <dbReference type="PROSITE" id="PS50093"/>
    </source>
</evidence>
<comment type="subcellular location">
    <subcellularLocation>
        <location evidence="1">Membrane</location>
        <topology evidence="1">Multi-pass membrane protein</topology>
    </subcellularLocation>
</comment>
<evidence type="ECO:0000256" key="2">
    <source>
        <dbReference type="ARBA" id="ARBA00022692"/>
    </source>
</evidence>
<dbReference type="Gene3D" id="2.60.40.10">
    <property type="entry name" value="Immunoglobulins"/>
    <property type="match status" value="1"/>
</dbReference>
<keyword evidence="2" id="KW-0812">Transmembrane</keyword>
<dbReference type="PROSITE" id="PS50093">
    <property type="entry name" value="PKD"/>
    <property type="match status" value="1"/>
</dbReference>
<evidence type="ECO:0000256" key="1">
    <source>
        <dbReference type="ARBA" id="ARBA00004141"/>
    </source>
</evidence>
<evidence type="ECO:0000256" key="3">
    <source>
        <dbReference type="ARBA" id="ARBA00022737"/>
    </source>
</evidence>
<dbReference type="InterPro" id="IPR022409">
    <property type="entry name" value="PKD/Chitinase_dom"/>
</dbReference>
<organism evidence="7 8">
    <name type="scientific">Ridgeia piscesae</name>
    <name type="common">Tubeworm</name>
    <dbReference type="NCBI Taxonomy" id="27915"/>
    <lineage>
        <taxon>Eukaryota</taxon>
        <taxon>Metazoa</taxon>
        <taxon>Spiralia</taxon>
        <taxon>Lophotrochozoa</taxon>
        <taxon>Annelida</taxon>
        <taxon>Polychaeta</taxon>
        <taxon>Sedentaria</taxon>
        <taxon>Canalipalpata</taxon>
        <taxon>Sabellida</taxon>
        <taxon>Siboglinidae</taxon>
        <taxon>Ridgeia</taxon>
    </lineage>
</organism>
<proteinExistence type="predicted"/>
<dbReference type="EMBL" id="JAODUO010000489">
    <property type="protein sequence ID" value="KAK2179461.1"/>
    <property type="molecule type" value="Genomic_DNA"/>
</dbReference>
<dbReference type="GO" id="GO:0005261">
    <property type="term" value="F:monoatomic cation channel activity"/>
    <property type="evidence" value="ECO:0007669"/>
    <property type="project" value="TreeGrafter"/>
</dbReference>
<dbReference type="GO" id="GO:0005886">
    <property type="term" value="C:plasma membrane"/>
    <property type="evidence" value="ECO:0007669"/>
    <property type="project" value="TreeGrafter"/>
</dbReference>
<reference evidence="7" key="1">
    <citation type="journal article" date="2023" name="Mol. Biol. Evol.">
        <title>Third-Generation Sequencing Reveals the Adaptive Role of the Epigenome in Three Deep-Sea Polychaetes.</title>
        <authorList>
            <person name="Perez M."/>
            <person name="Aroh O."/>
            <person name="Sun Y."/>
            <person name="Lan Y."/>
            <person name="Juniper S.K."/>
            <person name="Young C.R."/>
            <person name="Angers B."/>
            <person name="Qian P.Y."/>
        </authorList>
    </citation>
    <scope>NUCLEOTIDE SEQUENCE</scope>
    <source>
        <strain evidence="7">R07B-5</strain>
    </source>
</reference>
<accession>A0AAD9KXZ9</accession>
<dbReference type="InterPro" id="IPR000601">
    <property type="entry name" value="PKD_dom"/>
</dbReference>
<dbReference type="PANTHER" id="PTHR46730">
    <property type="entry name" value="POLYCYSTIN-1"/>
    <property type="match status" value="1"/>
</dbReference>
<keyword evidence="5" id="KW-0472">Membrane</keyword>
<sequence>MSSIATHAFSTPGDYNVSVTVTNMLKSVTASLPFLVSVQEPIAGLSLTPSNPTLLANMTTFVATVTQGSHIRFRFHFGAESELSPVTSTNKSVTVRHKFEDAGSYEVTVHAVNDVSEESRTVTIIVQAAVSSVSIKTTPAAVVGEHTPFCAHLNETLSPREDVVYRWRVDNETMIHSRMPVMTAVFGDTTPRHLQLTVYNLVSSDESSSDVSVRQTSNSTRFSQAGVCHRQEQVYFHLLSLPEGTVNIHVNYGDTSQHTITNPVNSLSFRWGHLYGAAGLYQVTATCVPQAGDSVTVSSWVSVQQPVTDLSVAGPMAIPAAR</sequence>
<dbReference type="AlphaFoldDB" id="A0AAD9KXZ9"/>
<evidence type="ECO:0000256" key="5">
    <source>
        <dbReference type="ARBA" id="ARBA00023136"/>
    </source>
</evidence>
<dbReference type="Proteomes" id="UP001209878">
    <property type="component" value="Unassembled WGS sequence"/>
</dbReference>
<dbReference type="Pfam" id="PF00801">
    <property type="entry name" value="PKD"/>
    <property type="match status" value="2"/>
</dbReference>
<evidence type="ECO:0000313" key="7">
    <source>
        <dbReference type="EMBL" id="KAK2179461.1"/>
    </source>
</evidence>
<comment type="caution">
    <text evidence="7">The sequence shown here is derived from an EMBL/GenBank/DDBJ whole genome shotgun (WGS) entry which is preliminary data.</text>
</comment>
<name>A0AAD9KXZ9_RIDPI</name>
<dbReference type="PANTHER" id="PTHR46730:SF1">
    <property type="entry name" value="PLAT DOMAIN-CONTAINING PROTEIN"/>
    <property type="match status" value="1"/>
</dbReference>
<evidence type="ECO:0000256" key="4">
    <source>
        <dbReference type="ARBA" id="ARBA00022989"/>
    </source>
</evidence>
<evidence type="ECO:0000313" key="8">
    <source>
        <dbReference type="Proteomes" id="UP001209878"/>
    </source>
</evidence>
<keyword evidence="4" id="KW-1133">Transmembrane helix</keyword>
<dbReference type="CDD" id="cd00146">
    <property type="entry name" value="PKD"/>
    <property type="match status" value="1"/>
</dbReference>
<dbReference type="SMART" id="SM00089">
    <property type="entry name" value="PKD"/>
    <property type="match status" value="2"/>
</dbReference>
<feature type="domain" description="PKD" evidence="6">
    <location>
        <begin position="43"/>
        <end position="133"/>
    </location>
</feature>
<keyword evidence="3" id="KW-0677">Repeat</keyword>
<gene>
    <name evidence="7" type="ORF">NP493_490g01043</name>
</gene>
<keyword evidence="8" id="KW-1185">Reference proteome</keyword>